<dbReference type="InterPro" id="IPR038729">
    <property type="entry name" value="Rad50/SbcC_AAA"/>
</dbReference>
<keyword evidence="1" id="KW-0175">Coiled coil</keyword>
<reference evidence="3 4" key="1">
    <citation type="submission" date="2023-04" db="EMBL/GenBank/DDBJ databases">
        <title>Clostridium tannerae sp. nov., isolated from the fecal material of an alpaca.</title>
        <authorList>
            <person name="Miller S."/>
            <person name="Hendry M."/>
            <person name="King J."/>
            <person name="Sankaranarayanan K."/>
            <person name="Lawson P.A."/>
        </authorList>
    </citation>
    <scope>NUCLEOTIDE SEQUENCE [LARGE SCALE GENOMIC DNA]</scope>
    <source>
        <strain evidence="3 4">A1-XYC3</strain>
    </source>
</reference>
<dbReference type="Proteomes" id="UP001281656">
    <property type="component" value="Unassembled WGS sequence"/>
</dbReference>
<evidence type="ECO:0000313" key="3">
    <source>
        <dbReference type="EMBL" id="MDW8801465.1"/>
    </source>
</evidence>
<proteinExistence type="predicted"/>
<dbReference type="PANTHER" id="PTHR32182">
    <property type="entry name" value="DNA REPLICATION AND REPAIR PROTEIN RECF"/>
    <property type="match status" value="1"/>
</dbReference>
<dbReference type="InterPro" id="IPR027417">
    <property type="entry name" value="P-loop_NTPase"/>
</dbReference>
<keyword evidence="4" id="KW-1185">Reference proteome</keyword>
<evidence type="ECO:0000256" key="1">
    <source>
        <dbReference type="SAM" id="Coils"/>
    </source>
</evidence>
<name>A0ABU4JTJ2_9CLOT</name>
<dbReference type="PANTHER" id="PTHR32182:SF0">
    <property type="entry name" value="DNA REPLICATION AND REPAIR PROTEIN RECF"/>
    <property type="match status" value="1"/>
</dbReference>
<sequence length="720" mass="83673">MIIKEVKLKNFRSYEDETKFVFSPSGEKNIVLIGGENGAGKSTLFEAIKLCIYGPITYGYQGHNSNYIAKIKSNINHNAYKEATMNAYVGITIILTEGTNENVYELIRHWTLKDKRLVETYEVKKNGNVLTGEAENYFENYLTSLIPPNLFDFFFFDGEDLSDAFIGRSASSHLKESILKLSNYDTLDILKRHLLQYQRSTSLSSEKLKDLEMEYNLANEELSNNKSTLKSLEFNLEEAKADLENTTLQKSKLDEDFRNSGGLLESERDLLVSKQNSLENERTNIYQFIRDFCNDTLPLLLSEKLLVKIKNQILDEDSLHTYKSFKNRLDENIIRSSLIEADVIKDPTLDLSNVPSLILSKLFNTGRLNNVKTIHNLSNDDKQSVLSKIDDILNNKKSLSNIINEKYSRSNEITEELKVIREKISSSVSENVLKEYLDANLKLNEKISQIKSQIQKITSEIENLKEEINSSEYKLKRAKNAYLHSLQGSETLKLTNNLVETLDEIIFELTKEKIHEIEDNFIYIFKELIRKDNYIDSIEIQTNFDTTLYINKEYSSIEVLNLLKNLGIDDVEKKYGSRFLEDLKQFYPSENKKELLYNVENKFRFELLILRTKFNINDFSKGEKQIYILCLVWALIKSSGVQIPFVIDTPYARIDETHRDLLTTKYLPKVSNQVIILSTNEEIDKKLYSTMRNYICNEYLLQFLDKERKTKVHDGYFFEV</sequence>
<protein>
    <submittedName>
        <fullName evidence="3">AAA family ATPase</fullName>
    </submittedName>
</protein>
<organism evidence="3 4">
    <name type="scientific">Clostridium tanneri</name>
    <dbReference type="NCBI Taxonomy" id="3037988"/>
    <lineage>
        <taxon>Bacteria</taxon>
        <taxon>Bacillati</taxon>
        <taxon>Bacillota</taxon>
        <taxon>Clostridia</taxon>
        <taxon>Eubacteriales</taxon>
        <taxon>Clostridiaceae</taxon>
        <taxon>Clostridium</taxon>
    </lineage>
</organism>
<feature type="coiled-coil region" evidence="1">
    <location>
        <begin position="433"/>
        <end position="481"/>
    </location>
</feature>
<accession>A0ABU4JTJ2</accession>
<dbReference type="Pfam" id="PF13476">
    <property type="entry name" value="AAA_23"/>
    <property type="match status" value="1"/>
</dbReference>
<dbReference type="SUPFAM" id="SSF52540">
    <property type="entry name" value="P-loop containing nucleoside triphosphate hydrolases"/>
    <property type="match status" value="2"/>
</dbReference>
<comment type="caution">
    <text evidence="3">The sequence shown here is derived from an EMBL/GenBank/DDBJ whole genome shotgun (WGS) entry which is preliminary data.</text>
</comment>
<feature type="domain" description="Rad50/SbcC-type AAA" evidence="2">
    <location>
        <begin position="6"/>
        <end position="254"/>
    </location>
</feature>
<evidence type="ECO:0000313" key="4">
    <source>
        <dbReference type="Proteomes" id="UP001281656"/>
    </source>
</evidence>
<feature type="coiled-coil region" evidence="1">
    <location>
        <begin position="208"/>
        <end position="256"/>
    </location>
</feature>
<dbReference type="Gene3D" id="3.40.50.300">
    <property type="entry name" value="P-loop containing nucleotide triphosphate hydrolases"/>
    <property type="match status" value="2"/>
</dbReference>
<dbReference type="RefSeq" id="WP_318798045.1">
    <property type="nucleotide sequence ID" value="NZ_JARUJP010000010.1"/>
</dbReference>
<gene>
    <name evidence="3" type="ORF">P8V03_09890</name>
</gene>
<evidence type="ECO:0000259" key="2">
    <source>
        <dbReference type="Pfam" id="PF13476"/>
    </source>
</evidence>
<dbReference type="EMBL" id="JARUJP010000010">
    <property type="protein sequence ID" value="MDW8801465.1"/>
    <property type="molecule type" value="Genomic_DNA"/>
</dbReference>